<accession>A0AAD7ES47</accession>
<proteinExistence type="predicted"/>
<dbReference type="PANTHER" id="PTHR46191:SF2">
    <property type="entry name" value="HALOACID DEHALOGENASE-LIKE HYDROLASE DOMAIN-CONTAINING PROTEIN 3"/>
    <property type="match status" value="1"/>
</dbReference>
<dbReference type="InterPro" id="IPR036412">
    <property type="entry name" value="HAD-like_sf"/>
</dbReference>
<evidence type="ECO:0000313" key="1">
    <source>
        <dbReference type="EMBL" id="KAJ7346723.1"/>
    </source>
</evidence>
<dbReference type="Gene3D" id="3.40.50.1000">
    <property type="entry name" value="HAD superfamily/HAD-like"/>
    <property type="match status" value="1"/>
</dbReference>
<protein>
    <submittedName>
        <fullName evidence="1">HAD-like domain-containing protein</fullName>
    </submittedName>
</protein>
<sequence>MTGIRLVSFDLLHTLITPRYPIHVQYARVFEPYLGTLDPDAIKDSLRIALSQLRSEKPVYGNDTSSWWSEVIRRTALGAGAEPKVLEKSLFLITPRLMDAFRSKEGYKAFDDSLGILAALHDFRHVSTAVVSNADSRMLSVLKDLDFPRYLNPIILSEIEGVEKPSPRIFDLLLHKVNVGIQPPWIPIKPAECLHVGDDLICDYYGAKSAGFNALLLDRPEPENQRDAGLIPDSVEVVNSLHDVLRWVEGEKRFV</sequence>
<dbReference type="PANTHER" id="PTHR46191">
    <property type="match status" value="1"/>
</dbReference>
<dbReference type="GO" id="GO:0016791">
    <property type="term" value="F:phosphatase activity"/>
    <property type="evidence" value="ECO:0007669"/>
    <property type="project" value="UniProtKB-ARBA"/>
</dbReference>
<dbReference type="Gene3D" id="1.10.150.720">
    <property type="entry name" value="Haloacid dehalogenase-like hydrolase"/>
    <property type="match status" value="1"/>
</dbReference>
<dbReference type="EMBL" id="JARIHO010000020">
    <property type="protein sequence ID" value="KAJ7346723.1"/>
    <property type="molecule type" value="Genomic_DNA"/>
</dbReference>
<evidence type="ECO:0000313" key="2">
    <source>
        <dbReference type="Proteomes" id="UP001218218"/>
    </source>
</evidence>
<dbReference type="InterPro" id="IPR006439">
    <property type="entry name" value="HAD-SF_hydro_IA"/>
</dbReference>
<dbReference type="Proteomes" id="UP001218218">
    <property type="component" value="Unassembled WGS sequence"/>
</dbReference>
<dbReference type="GO" id="GO:0005634">
    <property type="term" value="C:nucleus"/>
    <property type="evidence" value="ECO:0007669"/>
    <property type="project" value="TreeGrafter"/>
</dbReference>
<comment type="caution">
    <text evidence="1">The sequence shown here is derived from an EMBL/GenBank/DDBJ whole genome shotgun (WGS) entry which is preliminary data.</text>
</comment>
<organism evidence="1 2">
    <name type="scientific">Mycena albidolilacea</name>
    <dbReference type="NCBI Taxonomy" id="1033008"/>
    <lineage>
        <taxon>Eukaryota</taxon>
        <taxon>Fungi</taxon>
        <taxon>Dikarya</taxon>
        <taxon>Basidiomycota</taxon>
        <taxon>Agaricomycotina</taxon>
        <taxon>Agaricomycetes</taxon>
        <taxon>Agaricomycetidae</taxon>
        <taxon>Agaricales</taxon>
        <taxon>Marasmiineae</taxon>
        <taxon>Mycenaceae</taxon>
        <taxon>Mycena</taxon>
    </lineage>
</organism>
<dbReference type="SUPFAM" id="SSF56784">
    <property type="entry name" value="HAD-like"/>
    <property type="match status" value="1"/>
</dbReference>
<name>A0AAD7ES47_9AGAR</name>
<dbReference type="InterPro" id="IPR023214">
    <property type="entry name" value="HAD_sf"/>
</dbReference>
<keyword evidence="2" id="KW-1185">Reference proteome</keyword>
<reference evidence="1" key="1">
    <citation type="submission" date="2023-03" db="EMBL/GenBank/DDBJ databases">
        <title>Massive genome expansion in bonnet fungi (Mycena s.s.) driven by repeated elements and novel gene families across ecological guilds.</title>
        <authorList>
            <consortium name="Lawrence Berkeley National Laboratory"/>
            <person name="Harder C.B."/>
            <person name="Miyauchi S."/>
            <person name="Viragh M."/>
            <person name="Kuo A."/>
            <person name="Thoen E."/>
            <person name="Andreopoulos B."/>
            <person name="Lu D."/>
            <person name="Skrede I."/>
            <person name="Drula E."/>
            <person name="Henrissat B."/>
            <person name="Morin E."/>
            <person name="Kohler A."/>
            <person name="Barry K."/>
            <person name="LaButti K."/>
            <person name="Morin E."/>
            <person name="Salamov A."/>
            <person name="Lipzen A."/>
            <person name="Mereny Z."/>
            <person name="Hegedus B."/>
            <person name="Baldrian P."/>
            <person name="Stursova M."/>
            <person name="Weitz H."/>
            <person name="Taylor A."/>
            <person name="Grigoriev I.V."/>
            <person name="Nagy L.G."/>
            <person name="Martin F."/>
            <person name="Kauserud H."/>
        </authorList>
    </citation>
    <scope>NUCLEOTIDE SEQUENCE</scope>
    <source>
        <strain evidence="1">CBHHK002</strain>
    </source>
</reference>
<dbReference type="SFLD" id="SFLDS00003">
    <property type="entry name" value="Haloacid_Dehalogenase"/>
    <property type="match status" value="1"/>
</dbReference>
<dbReference type="InterPro" id="IPR044924">
    <property type="entry name" value="HAD-SF_hydro_IA_REG-2-like_cap"/>
</dbReference>
<dbReference type="SFLD" id="SFLDG01129">
    <property type="entry name" value="C1.5:_HAD__Beta-PGM__Phosphata"/>
    <property type="match status" value="1"/>
</dbReference>
<dbReference type="InterPro" id="IPR051828">
    <property type="entry name" value="HAD-like_hydrolase_domain"/>
</dbReference>
<dbReference type="Pfam" id="PF00702">
    <property type="entry name" value="Hydrolase"/>
    <property type="match status" value="1"/>
</dbReference>
<dbReference type="NCBIfam" id="TIGR01549">
    <property type="entry name" value="HAD-SF-IA-v1"/>
    <property type="match status" value="1"/>
</dbReference>
<gene>
    <name evidence="1" type="ORF">DFH08DRAFT_700405</name>
</gene>
<dbReference type="AlphaFoldDB" id="A0AAD7ES47"/>